<dbReference type="PANTHER" id="PTHR12196:SF2">
    <property type="entry name" value="DIPHTHINE--AMMONIA LIGASE"/>
    <property type="match status" value="1"/>
</dbReference>
<accession>A0A4S8S028</accession>
<dbReference type="CDD" id="cd06155">
    <property type="entry name" value="eu_AANH_C_1"/>
    <property type="match status" value="1"/>
</dbReference>
<dbReference type="FunFam" id="3.40.50.620:FF:000145">
    <property type="entry name" value="ATP-binding domain containing protein"/>
    <property type="match status" value="1"/>
</dbReference>
<evidence type="ECO:0000256" key="3">
    <source>
        <dbReference type="ARBA" id="ARBA00029814"/>
    </source>
</evidence>
<dbReference type="EMBL" id="QZAF01000946">
    <property type="protein sequence ID" value="THV64072.1"/>
    <property type="molecule type" value="Genomic_DNA"/>
</dbReference>
<feature type="domain" description="Diphthamide synthase" evidence="6">
    <location>
        <begin position="5"/>
        <end position="249"/>
    </location>
</feature>
<protein>
    <recommendedName>
        <fullName evidence="2">Diphthine--ammonia ligase</fullName>
        <ecNumber evidence="1">6.3.1.14</ecNumber>
    </recommendedName>
    <alternativeName>
        <fullName evidence="3">Diphthamide synthase</fullName>
    </alternativeName>
    <alternativeName>
        <fullName evidence="4">Diphthamide synthetase</fullName>
    </alternativeName>
</protein>
<dbReference type="InterPro" id="IPR014729">
    <property type="entry name" value="Rossmann-like_a/b/a_fold"/>
</dbReference>
<dbReference type="SUPFAM" id="SSF52402">
    <property type="entry name" value="Adenine nucleotide alpha hydrolases-like"/>
    <property type="match status" value="1"/>
</dbReference>
<evidence type="ECO:0000259" key="6">
    <source>
        <dbReference type="Pfam" id="PF01902"/>
    </source>
</evidence>
<dbReference type="CDD" id="cd01994">
    <property type="entry name" value="AANH_PF0828-like"/>
    <property type="match status" value="1"/>
</dbReference>
<proteinExistence type="predicted"/>
<evidence type="ECO:0000256" key="5">
    <source>
        <dbReference type="ARBA" id="ARBA00048108"/>
    </source>
</evidence>
<dbReference type="AlphaFoldDB" id="A0A4S8S028"/>
<dbReference type="SUPFAM" id="SSF55298">
    <property type="entry name" value="YjgF-like"/>
    <property type="match status" value="2"/>
</dbReference>
<name>A0A4S8S028_AURPU</name>
<evidence type="ECO:0000313" key="8">
    <source>
        <dbReference type="Proteomes" id="UP000304951"/>
    </source>
</evidence>
<evidence type="ECO:0000313" key="7">
    <source>
        <dbReference type="EMBL" id="THV64072.1"/>
    </source>
</evidence>
<evidence type="ECO:0000256" key="1">
    <source>
        <dbReference type="ARBA" id="ARBA00012089"/>
    </source>
</evidence>
<dbReference type="PANTHER" id="PTHR12196">
    <property type="entry name" value="DOMAIN OF UNKNOWN FUNCTION 71 DUF71 -CONTAINING PROTEIN"/>
    <property type="match status" value="1"/>
</dbReference>
<dbReference type="Proteomes" id="UP000304951">
    <property type="component" value="Unassembled WGS sequence"/>
</dbReference>
<dbReference type="Gene3D" id="3.40.50.620">
    <property type="entry name" value="HUPs"/>
    <property type="match status" value="1"/>
</dbReference>
<evidence type="ECO:0000256" key="2">
    <source>
        <dbReference type="ARBA" id="ARBA00018426"/>
    </source>
</evidence>
<gene>
    <name evidence="7" type="ORF">D6D28_10184</name>
</gene>
<dbReference type="GO" id="GO:0017178">
    <property type="term" value="F:diphthine-ammonia ligase activity"/>
    <property type="evidence" value="ECO:0007669"/>
    <property type="project" value="UniProtKB-EC"/>
</dbReference>
<dbReference type="InterPro" id="IPR002761">
    <property type="entry name" value="Diphthami_syn_dom"/>
</dbReference>
<organism evidence="7 8">
    <name type="scientific">Aureobasidium pullulans</name>
    <name type="common">Black yeast</name>
    <name type="synonym">Pullularia pullulans</name>
    <dbReference type="NCBI Taxonomy" id="5580"/>
    <lineage>
        <taxon>Eukaryota</taxon>
        <taxon>Fungi</taxon>
        <taxon>Dikarya</taxon>
        <taxon>Ascomycota</taxon>
        <taxon>Pezizomycotina</taxon>
        <taxon>Dothideomycetes</taxon>
        <taxon>Dothideomycetidae</taxon>
        <taxon>Dothideales</taxon>
        <taxon>Saccotheciaceae</taxon>
        <taxon>Aureobasidium</taxon>
    </lineage>
</organism>
<dbReference type="GO" id="GO:0017183">
    <property type="term" value="P:protein histidyl modification to diphthamide"/>
    <property type="evidence" value="ECO:0007669"/>
    <property type="project" value="TreeGrafter"/>
</dbReference>
<dbReference type="GO" id="GO:0016787">
    <property type="term" value="F:hydrolase activity"/>
    <property type="evidence" value="ECO:0007669"/>
    <property type="project" value="UniProtKB-KW"/>
</dbReference>
<comment type="catalytic activity">
    <reaction evidence="5">
        <text>diphthine-[translation elongation factor 2] + NH4(+) + ATP = diphthamide-[translation elongation factor 2] + AMP + diphosphate + H(+)</text>
        <dbReference type="Rhea" id="RHEA:19753"/>
        <dbReference type="Rhea" id="RHEA-COMP:10172"/>
        <dbReference type="Rhea" id="RHEA-COMP:10174"/>
        <dbReference type="ChEBI" id="CHEBI:15378"/>
        <dbReference type="ChEBI" id="CHEBI:16692"/>
        <dbReference type="ChEBI" id="CHEBI:28938"/>
        <dbReference type="ChEBI" id="CHEBI:30616"/>
        <dbReference type="ChEBI" id="CHEBI:33019"/>
        <dbReference type="ChEBI" id="CHEBI:82696"/>
        <dbReference type="ChEBI" id="CHEBI:456215"/>
        <dbReference type="EC" id="6.3.1.14"/>
    </reaction>
</comment>
<dbReference type="Pfam" id="PF01902">
    <property type="entry name" value="Diphthami_syn_2"/>
    <property type="match status" value="1"/>
</dbReference>
<dbReference type="EC" id="6.3.1.14" evidence="1"/>
<keyword evidence="7" id="KW-0378">Hydrolase</keyword>
<dbReference type="InterPro" id="IPR030662">
    <property type="entry name" value="DPH6/MJ0570"/>
</dbReference>
<dbReference type="Gene3D" id="3.30.1330.40">
    <property type="entry name" value="RutC-like"/>
    <property type="match status" value="2"/>
</dbReference>
<sequence>MPGLKVVALISGGKDSFFSILHCHANGHEVVALANLHPPAQDGERSEDIDSYMYQTIGHTVIPLYEQALGLPLYRQEIWGGAVDQNKSYASPNTAQSVEQDETESLVPLLRKVMAEHPEVNAVSTGAILSDYQRTRVESVAIRLGLVPLSYLWQYPFLPPYAETSLLDDMAAAGQDARIIKVASGGLDDSFLWENVASFRTKTRLVRAMERFGIIGDGAALGEGGEFETLAVDGPWPLWKNSIQIEDEDRLVVTGEAGAASLKIKTASLMPKEPSSDFSYEQLRKPTTLDDKFATLETKIGNTTEQTSTSDKLAEKREALSTTSGWTIQKTDTSTIISNAMAEGATAGEQMANIMTRLTKEHDIKPSSIAFTTILLRDTSTFGSVNRAYGSHFTTPNPPARVTIACGSSLPTNTHVSLSAIILNDEVASQKQGLHVQSRSYWAPANIGPYSQAIVMPSPAPSSLPQQIHIAGQIPLHAPTMEFPTQGDMSPAKHFTTQAILALQHLWRIGQIMHVSSFLGAVAFISASSPVTASSRVNTAIKAWNLAHEKPAVDDQDEDEESADIDLWDRVHGQQFGNGSAATTSTQRKDIGAKGEGVPPCFVAEVESLPRDAPVEWASTGVRYAGEIGVKGTLSYHDGREGIMADKDAEIEIEEDVCTRQTLSIKSGLEEVEIAGWIAVNSVDALEKVEVPASYVCTVYTTQILPGAWVKERQPTIVPCYRLWNGQGQRVAAVVAYRQQ</sequence>
<reference evidence="7 8" key="1">
    <citation type="submission" date="2018-10" db="EMBL/GenBank/DDBJ databases">
        <title>Fifty Aureobasidium pullulans genomes reveal a recombining polyextremotolerant generalist.</title>
        <authorList>
            <person name="Gostincar C."/>
            <person name="Turk M."/>
            <person name="Zajc J."/>
            <person name="Gunde-Cimerman N."/>
        </authorList>
    </citation>
    <scope>NUCLEOTIDE SEQUENCE [LARGE SCALE GENOMIC DNA]</scope>
    <source>
        <strain evidence="7 8">EXF-11900</strain>
    </source>
</reference>
<dbReference type="InterPro" id="IPR035959">
    <property type="entry name" value="RutC-like_sf"/>
</dbReference>
<evidence type="ECO:0000256" key="4">
    <source>
        <dbReference type="ARBA" id="ARBA00031552"/>
    </source>
</evidence>
<dbReference type="NCBIfam" id="TIGR00290">
    <property type="entry name" value="MJ0570_dom"/>
    <property type="match status" value="1"/>
</dbReference>
<dbReference type="Gene3D" id="3.90.1490.10">
    <property type="entry name" value="putative n-type atp pyrophosphatase, domain 2"/>
    <property type="match status" value="1"/>
</dbReference>
<comment type="caution">
    <text evidence="7">The sequence shown here is derived from an EMBL/GenBank/DDBJ whole genome shotgun (WGS) entry which is preliminary data.</text>
</comment>
<dbReference type="CDD" id="cd06156">
    <property type="entry name" value="eu_AANH_C_2"/>
    <property type="match status" value="1"/>
</dbReference>